<evidence type="ECO:0000313" key="2">
    <source>
        <dbReference type="Proteomes" id="UP000559256"/>
    </source>
</evidence>
<keyword evidence="2" id="KW-1185">Reference proteome</keyword>
<organism evidence="1 2">
    <name type="scientific">Tetrapyrgos nigripes</name>
    <dbReference type="NCBI Taxonomy" id="182062"/>
    <lineage>
        <taxon>Eukaryota</taxon>
        <taxon>Fungi</taxon>
        <taxon>Dikarya</taxon>
        <taxon>Basidiomycota</taxon>
        <taxon>Agaricomycotina</taxon>
        <taxon>Agaricomycetes</taxon>
        <taxon>Agaricomycetidae</taxon>
        <taxon>Agaricales</taxon>
        <taxon>Marasmiineae</taxon>
        <taxon>Marasmiaceae</taxon>
        <taxon>Tetrapyrgos</taxon>
    </lineage>
</organism>
<protein>
    <submittedName>
        <fullName evidence="1">Uncharacterized protein</fullName>
    </submittedName>
</protein>
<accession>A0A8H5F1L1</accession>
<sequence>MSDAATSQRAERKLFPPTLACDCPPPVRGAASDKGRIPKYQFGWLVNSFTLLRCRDPNGFYTDIGDLESEALIPEWWQKYGSSLSRTYRPRFHHRTDCQVFICLGSNKDQHSIDTVLKLDQNVLVHTYSDFLNLPLPEPQWYRLPIPYDAAAVVEALKRVPV</sequence>
<gene>
    <name evidence="1" type="ORF">D9758_017883</name>
</gene>
<evidence type="ECO:0000313" key="1">
    <source>
        <dbReference type="EMBL" id="KAF5320202.1"/>
    </source>
</evidence>
<dbReference type="Proteomes" id="UP000559256">
    <property type="component" value="Unassembled WGS sequence"/>
</dbReference>
<proteinExistence type="predicted"/>
<dbReference type="EMBL" id="JAACJM010000415">
    <property type="protein sequence ID" value="KAF5320202.1"/>
    <property type="molecule type" value="Genomic_DNA"/>
</dbReference>
<name>A0A8H5F1L1_9AGAR</name>
<dbReference type="AlphaFoldDB" id="A0A8H5F1L1"/>
<comment type="caution">
    <text evidence="1">The sequence shown here is derived from an EMBL/GenBank/DDBJ whole genome shotgun (WGS) entry which is preliminary data.</text>
</comment>
<reference evidence="1 2" key="1">
    <citation type="journal article" date="2020" name="ISME J.">
        <title>Uncovering the hidden diversity of litter-decomposition mechanisms in mushroom-forming fungi.</title>
        <authorList>
            <person name="Floudas D."/>
            <person name="Bentzer J."/>
            <person name="Ahren D."/>
            <person name="Johansson T."/>
            <person name="Persson P."/>
            <person name="Tunlid A."/>
        </authorList>
    </citation>
    <scope>NUCLEOTIDE SEQUENCE [LARGE SCALE GENOMIC DNA]</scope>
    <source>
        <strain evidence="1 2">CBS 291.85</strain>
    </source>
</reference>